<feature type="chain" id="PRO_5045213032" evidence="1">
    <location>
        <begin position="28"/>
        <end position="129"/>
    </location>
</feature>
<feature type="signal peptide" evidence="1">
    <location>
        <begin position="1"/>
        <end position="27"/>
    </location>
</feature>
<keyword evidence="1" id="KW-0732">Signal</keyword>
<comment type="caution">
    <text evidence="2">The sequence shown here is derived from an EMBL/GenBank/DDBJ whole genome shotgun (WGS) entry which is preliminary data.</text>
</comment>
<accession>A0ABT6EZG4</accession>
<evidence type="ECO:0000313" key="3">
    <source>
        <dbReference type="Proteomes" id="UP001154265"/>
    </source>
</evidence>
<reference evidence="2" key="2">
    <citation type="submission" date="2022-01" db="EMBL/GenBank/DDBJ databases">
        <authorList>
            <person name="Zivanovic Y."/>
            <person name="Moreira D."/>
            <person name="Lopez-Garcia P."/>
        </authorList>
    </citation>
    <scope>NUCLEOTIDE SEQUENCE</scope>
    <source>
        <strain evidence="2">G9</strain>
    </source>
</reference>
<gene>
    <name evidence="2" type="ORF">L3556_08535</name>
</gene>
<dbReference type="RefSeq" id="WP_277866857.1">
    <property type="nucleotide sequence ID" value="NZ_JAKKUT010000002.1"/>
</dbReference>
<name>A0ABT6EZG4_9SYNE</name>
<reference evidence="2" key="1">
    <citation type="journal article" date="2022" name="Genome Biol. Evol.">
        <title>A New Gene Family Diagnostic for Intracellular Biomineralization of Amorphous Ca Carbonates by Cyanobacteria.</title>
        <authorList>
            <person name="Benzerara K."/>
            <person name="Duprat E."/>
            <person name="Bitard-Feildel T."/>
            <person name="Caumes G."/>
            <person name="Cassier-Chauvat C."/>
            <person name="Chauvat F."/>
            <person name="Dezi M."/>
            <person name="Diop S.I."/>
            <person name="Gaschignard G."/>
            <person name="Gorgen S."/>
            <person name="Gugger M."/>
            <person name="Lopez-Garcia P."/>
            <person name="Millet M."/>
            <person name="Skouri-Panet F."/>
            <person name="Moreira D."/>
            <person name="Callebaut I."/>
        </authorList>
    </citation>
    <scope>NUCLEOTIDE SEQUENCE</scope>
    <source>
        <strain evidence="2">G9</strain>
    </source>
</reference>
<dbReference type="Proteomes" id="UP001154265">
    <property type="component" value="Unassembled WGS sequence"/>
</dbReference>
<evidence type="ECO:0000256" key="1">
    <source>
        <dbReference type="SAM" id="SignalP"/>
    </source>
</evidence>
<proteinExistence type="predicted"/>
<sequence>MLKKINQLSFAVILGSLCLGGGLSAQAQSALPDDVMNSTVTQVSDALAEHISTSSCQEFSELIKLIPTDGGTPPDASSIMGQLVLSIKDSSNLQGIISSKVGPPLISKMVACNMIPIELLTSALSGSSR</sequence>
<organism evidence="2 3">
    <name type="scientific">Candidatus Synechococcus calcipolaris G9</name>
    <dbReference type="NCBI Taxonomy" id="1497997"/>
    <lineage>
        <taxon>Bacteria</taxon>
        <taxon>Bacillati</taxon>
        <taxon>Cyanobacteriota</taxon>
        <taxon>Cyanophyceae</taxon>
        <taxon>Synechococcales</taxon>
        <taxon>Synechococcaceae</taxon>
        <taxon>Synechococcus</taxon>
    </lineage>
</organism>
<evidence type="ECO:0000313" key="2">
    <source>
        <dbReference type="EMBL" id="MDG2990972.1"/>
    </source>
</evidence>
<dbReference type="EMBL" id="JAKKUT010000002">
    <property type="protein sequence ID" value="MDG2990972.1"/>
    <property type="molecule type" value="Genomic_DNA"/>
</dbReference>
<keyword evidence="3" id="KW-1185">Reference proteome</keyword>
<protein>
    <submittedName>
        <fullName evidence="2">Uncharacterized protein</fullName>
    </submittedName>
</protein>